<keyword evidence="2" id="KW-1185">Reference proteome</keyword>
<dbReference type="EMBL" id="JAPUUL010004358">
    <property type="protein sequence ID" value="KAJ8119595.1"/>
    <property type="molecule type" value="Genomic_DNA"/>
</dbReference>
<protein>
    <submittedName>
        <fullName evidence="1">Uncharacterized protein</fullName>
    </submittedName>
</protein>
<reference evidence="1" key="1">
    <citation type="submission" date="2022-12" db="EMBL/GenBank/DDBJ databases">
        <title>Genome Sequence of Lasiodiplodia mahajangana.</title>
        <authorList>
            <person name="Buettner E."/>
        </authorList>
    </citation>
    <scope>NUCLEOTIDE SEQUENCE</scope>
    <source>
        <strain evidence="1">VT137</strain>
    </source>
</reference>
<evidence type="ECO:0000313" key="1">
    <source>
        <dbReference type="EMBL" id="KAJ8119595.1"/>
    </source>
</evidence>
<dbReference type="Proteomes" id="UP001153332">
    <property type="component" value="Unassembled WGS sequence"/>
</dbReference>
<gene>
    <name evidence="1" type="ORF">O1611_g10575</name>
</gene>
<sequence>MSNPDSSSEDYNYESEPSIGPLVLDIANTHDDNYTLIKRRDVQNFYEKLADSSQPPAAVVEWLASIPDEMRNTAIPLFRECMTGADDEVHYQVHPCHSQLPRRAPLVQRPHFYISKMILSREQPGHFVVPFGRLFVNMPIHNPHQPHRTSRVSKWTGYELLFDTKLDLWIVFNEGSLDGSWSGWFPAKCNLGYRPAAKGDLGAAVDPLDEDMPAATLEEMVTSPSFKWAHVELQKPVTLQELTFHEMQEQIKNTMTSDETKIWLEEAEEYVVSLEFKR</sequence>
<proteinExistence type="predicted"/>
<accession>A0ACC2IWL8</accession>
<comment type="caution">
    <text evidence="1">The sequence shown here is derived from an EMBL/GenBank/DDBJ whole genome shotgun (WGS) entry which is preliminary data.</text>
</comment>
<evidence type="ECO:0000313" key="2">
    <source>
        <dbReference type="Proteomes" id="UP001153332"/>
    </source>
</evidence>
<organism evidence="1 2">
    <name type="scientific">Lasiodiplodia mahajangana</name>
    <dbReference type="NCBI Taxonomy" id="1108764"/>
    <lineage>
        <taxon>Eukaryota</taxon>
        <taxon>Fungi</taxon>
        <taxon>Dikarya</taxon>
        <taxon>Ascomycota</taxon>
        <taxon>Pezizomycotina</taxon>
        <taxon>Dothideomycetes</taxon>
        <taxon>Dothideomycetes incertae sedis</taxon>
        <taxon>Botryosphaeriales</taxon>
        <taxon>Botryosphaeriaceae</taxon>
        <taxon>Lasiodiplodia</taxon>
    </lineage>
</organism>
<name>A0ACC2IWL8_9PEZI</name>